<dbReference type="Proteomes" id="UP000235682">
    <property type="component" value="Unassembled WGS sequence"/>
</dbReference>
<evidence type="ECO:0000313" key="3">
    <source>
        <dbReference type="Proteomes" id="UP000235682"/>
    </source>
</evidence>
<keyword evidence="1" id="KW-0812">Transmembrane</keyword>
<name>A0A1G8P3N1_9LACT</name>
<accession>A0A1G8P3N1</accession>
<feature type="transmembrane region" description="Helical" evidence="1">
    <location>
        <begin position="99"/>
        <end position="116"/>
    </location>
</feature>
<comment type="caution">
    <text evidence="2">The sequence shown here is derived from an EMBL/GenBank/DDBJ whole genome shotgun (WGS) entry which is preliminary data.</text>
</comment>
<dbReference type="STRING" id="84521.SAMN04487994_10633"/>
<gene>
    <name evidence="2" type="ORF">CJ205_00835</name>
</gene>
<evidence type="ECO:0000313" key="2">
    <source>
        <dbReference type="EMBL" id="PMC59042.1"/>
    </source>
</evidence>
<dbReference type="PANTHER" id="PTHR35813:SF1">
    <property type="entry name" value="INNER MEMBRANE PROTEIN YBAN"/>
    <property type="match status" value="1"/>
</dbReference>
<keyword evidence="1" id="KW-1133">Transmembrane helix</keyword>
<feature type="transmembrane region" description="Helical" evidence="1">
    <location>
        <begin position="75"/>
        <end position="93"/>
    </location>
</feature>
<dbReference type="GO" id="GO:0005886">
    <property type="term" value="C:plasma membrane"/>
    <property type="evidence" value="ECO:0007669"/>
    <property type="project" value="TreeGrafter"/>
</dbReference>
<keyword evidence="1" id="KW-0472">Membrane</keyword>
<reference evidence="2 3" key="1">
    <citation type="submission" date="2017-09" db="EMBL/GenBank/DDBJ databases">
        <title>Bacterial strain isolated from the female urinary microbiota.</title>
        <authorList>
            <person name="Thomas-White K."/>
            <person name="Kumar N."/>
            <person name="Forster S."/>
            <person name="Putonti C."/>
            <person name="Lawley T."/>
            <person name="Wolfe A.J."/>
        </authorList>
    </citation>
    <scope>NUCLEOTIDE SEQUENCE [LARGE SCALE GENOMIC DNA]</scope>
    <source>
        <strain evidence="2 3">UMB0852</strain>
    </source>
</reference>
<proteinExistence type="predicted"/>
<evidence type="ECO:0000256" key="1">
    <source>
        <dbReference type="SAM" id="Phobius"/>
    </source>
</evidence>
<dbReference type="RefSeq" id="WP_092086666.1">
    <property type="nucleotide sequence ID" value="NZ_FNEL01000063.1"/>
</dbReference>
<sequence length="120" mass="13962">MRRYFYIAVGFISFGLGAAGAALPLLPTTPFLLLSAYCFSRSSKRFHEWLIQTKLYDFYVSDWIETRSIPRKKKYSILLSIYVLMGISIYFIPFMIGKILLSMMVIAQTYIILFVVPDRH</sequence>
<organism evidence="2 3">
    <name type="scientific">Dolosicoccus paucivorans</name>
    <dbReference type="NCBI Taxonomy" id="84521"/>
    <lineage>
        <taxon>Bacteria</taxon>
        <taxon>Bacillati</taxon>
        <taxon>Bacillota</taxon>
        <taxon>Bacilli</taxon>
        <taxon>Lactobacillales</taxon>
        <taxon>Aerococcaceae</taxon>
        <taxon>Dolosicoccus</taxon>
    </lineage>
</organism>
<dbReference type="PIRSF" id="PIRSF016789">
    <property type="entry name" value="DUF454"/>
    <property type="match status" value="1"/>
</dbReference>
<dbReference type="InterPro" id="IPR007401">
    <property type="entry name" value="DUF454"/>
</dbReference>
<dbReference type="Pfam" id="PF04304">
    <property type="entry name" value="DUF454"/>
    <property type="match status" value="1"/>
</dbReference>
<dbReference type="PANTHER" id="PTHR35813">
    <property type="entry name" value="INNER MEMBRANE PROTEIN YBAN"/>
    <property type="match status" value="1"/>
</dbReference>
<dbReference type="OrthoDB" id="5690292at2"/>
<protein>
    <submittedName>
        <fullName evidence="2">DUF454 domain-containing protein</fullName>
    </submittedName>
</protein>
<feature type="transmembrane region" description="Helical" evidence="1">
    <location>
        <begin position="6"/>
        <end position="39"/>
    </location>
</feature>
<dbReference type="AlphaFoldDB" id="A0A1G8P3N1"/>
<keyword evidence="3" id="KW-1185">Reference proteome</keyword>
<dbReference type="EMBL" id="PNHE01000002">
    <property type="protein sequence ID" value="PMC59042.1"/>
    <property type="molecule type" value="Genomic_DNA"/>
</dbReference>